<dbReference type="GO" id="GO:0043456">
    <property type="term" value="P:regulation of pentose-phosphate shunt"/>
    <property type="evidence" value="ECO:0007669"/>
    <property type="project" value="TreeGrafter"/>
</dbReference>
<accession>A0A840VF88</accession>
<dbReference type="GO" id="GO:0005829">
    <property type="term" value="C:cytosol"/>
    <property type="evidence" value="ECO:0007669"/>
    <property type="project" value="TreeGrafter"/>
</dbReference>
<dbReference type="Pfam" id="PF00300">
    <property type="entry name" value="His_Phos_1"/>
    <property type="match status" value="1"/>
</dbReference>
<dbReference type="CDD" id="cd07067">
    <property type="entry name" value="HP_PGM_like"/>
    <property type="match status" value="1"/>
</dbReference>
<comment type="caution">
    <text evidence="4">The sequence shown here is derived from an EMBL/GenBank/DDBJ whole genome shotgun (WGS) entry which is preliminary data.</text>
</comment>
<feature type="active site" description="Tele-phosphohistidine intermediate" evidence="2">
    <location>
        <position position="13"/>
    </location>
</feature>
<proteinExistence type="predicted"/>
<dbReference type="RefSeq" id="WP_183264912.1">
    <property type="nucleotide sequence ID" value="NZ_JACHFJ010000001.1"/>
</dbReference>
<dbReference type="PANTHER" id="PTHR46517:SF1">
    <property type="entry name" value="FRUCTOSE-2,6-BISPHOSPHATASE TIGAR"/>
    <property type="match status" value="1"/>
</dbReference>
<dbReference type="EMBL" id="JACHFJ010000001">
    <property type="protein sequence ID" value="MBB5371895.1"/>
    <property type="molecule type" value="Genomic_DNA"/>
</dbReference>
<evidence type="ECO:0000256" key="3">
    <source>
        <dbReference type="PIRSR" id="PIRSR613078-2"/>
    </source>
</evidence>
<dbReference type="PANTHER" id="PTHR46517">
    <property type="entry name" value="FRUCTOSE-2,6-BISPHOSPHATASE TIGAR"/>
    <property type="match status" value="1"/>
</dbReference>
<sequence>MALPQVPFWFLRHGETDYNAAGLSQGALDTSLNATGRAQAAIAGPMLAGRGITTIICSPMQRTRQTASIINEFLNLPVEFEPGLREVVFGGMEGKPLYPWFSEWLEGRNTPEGAESFAEVLLRVEDAMERVLTAMPGPLLIVAHGGIFRAVRDLMGLPKQGLTRNAVPMLCLPEDGNWRVEFPPEAE</sequence>
<gene>
    <name evidence="4" type="ORF">HNP71_000119</name>
</gene>
<dbReference type="GO" id="GO:0004619">
    <property type="term" value="F:phosphoglycerate mutase activity"/>
    <property type="evidence" value="ECO:0007669"/>
    <property type="project" value="UniProtKB-EC"/>
</dbReference>
<name>A0A840VF88_9PROT</name>
<dbReference type="EC" id="5.4.2.12" evidence="4"/>
<evidence type="ECO:0000256" key="2">
    <source>
        <dbReference type="PIRSR" id="PIRSR613078-1"/>
    </source>
</evidence>
<organism evidence="4 5">
    <name type="scientific">Acidocella aromatica</name>
    <dbReference type="NCBI Taxonomy" id="1303579"/>
    <lineage>
        <taxon>Bacteria</taxon>
        <taxon>Pseudomonadati</taxon>
        <taxon>Pseudomonadota</taxon>
        <taxon>Alphaproteobacteria</taxon>
        <taxon>Acetobacterales</taxon>
        <taxon>Acidocellaceae</taxon>
        <taxon>Acidocella</taxon>
    </lineage>
</organism>
<reference evidence="4 5" key="1">
    <citation type="submission" date="2020-08" db="EMBL/GenBank/DDBJ databases">
        <title>Genomic Encyclopedia of Type Strains, Phase IV (KMG-IV): sequencing the most valuable type-strain genomes for metagenomic binning, comparative biology and taxonomic classification.</title>
        <authorList>
            <person name="Goeker M."/>
        </authorList>
    </citation>
    <scope>NUCLEOTIDE SEQUENCE [LARGE SCALE GENOMIC DNA]</scope>
    <source>
        <strain evidence="4 5">DSM 27026</strain>
    </source>
</reference>
<dbReference type="SMART" id="SM00855">
    <property type="entry name" value="PGAM"/>
    <property type="match status" value="1"/>
</dbReference>
<dbReference type="AlphaFoldDB" id="A0A840VF88"/>
<feature type="binding site" evidence="3">
    <location>
        <begin position="12"/>
        <end position="19"/>
    </location>
    <ligand>
        <name>substrate</name>
    </ligand>
</feature>
<evidence type="ECO:0000313" key="4">
    <source>
        <dbReference type="EMBL" id="MBB5371895.1"/>
    </source>
</evidence>
<feature type="binding site" evidence="3">
    <location>
        <position position="62"/>
    </location>
    <ligand>
        <name>substrate</name>
    </ligand>
</feature>
<dbReference type="InterPro" id="IPR029033">
    <property type="entry name" value="His_PPase_superfam"/>
</dbReference>
<keyword evidence="1" id="KW-0378">Hydrolase</keyword>
<evidence type="ECO:0000256" key="1">
    <source>
        <dbReference type="ARBA" id="ARBA00022801"/>
    </source>
</evidence>
<keyword evidence="4" id="KW-0413">Isomerase</keyword>
<feature type="active site" description="Proton donor/acceptor" evidence="2">
    <location>
        <position position="86"/>
    </location>
</feature>
<dbReference type="Gene3D" id="3.40.50.1240">
    <property type="entry name" value="Phosphoglycerate mutase-like"/>
    <property type="match status" value="1"/>
</dbReference>
<protein>
    <submittedName>
        <fullName evidence="4">Putative phosphoglycerate mutase</fullName>
        <ecNumber evidence="4">5.4.2.12</ecNumber>
    </submittedName>
</protein>
<dbReference type="InterPro" id="IPR013078">
    <property type="entry name" value="His_Pase_superF_clade-1"/>
</dbReference>
<dbReference type="SUPFAM" id="SSF53254">
    <property type="entry name" value="Phosphoglycerate mutase-like"/>
    <property type="match status" value="1"/>
</dbReference>
<evidence type="ECO:0000313" key="5">
    <source>
        <dbReference type="Proteomes" id="UP000553706"/>
    </source>
</evidence>
<dbReference type="Proteomes" id="UP000553706">
    <property type="component" value="Unassembled WGS sequence"/>
</dbReference>
<dbReference type="InterPro" id="IPR051695">
    <property type="entry name" value="Phosphoglycerate_Mutase"/>
</dbReference>
<keyword evidence="5" id="KW-1185">Reference proteome</keyword>
<dbReference type="GO" id="GO:0004331">
    <property type="term" value="F:fructose-2,6-bisphosphate 2-phosphatase activity"/>
    <property type="evidence" value="ECO:0007669"/>
    <property type="project" value="TreeGrafter"/>
</dbReference>
<dbReference type="GO" id="GO:0045820">
    <property type="term" value="P:negative regulation of glycolytic process"/>
    <property type="evidence" value="ECO:0007669"/>
    <property type="project" value="TreeGrafter"/>
</dbReference>